<evidence type="ECO:0000256" key="2">
    <source>
        <dbReference type="ARBA" id="ARBA00022723"/>
    </source>
</evidence>
<dbReference type="PROSITE" id="PS00149">
    <property type="entry name" value="SULFATASE_2"/>
    <property type="match status" value="1"/>
</dbReference>
<evidence type="ECO:0000259" key="5">
    <source>
        <dbReference type="Pfam" id="PF00884"/>
    </source>
</evidence>
<dbReference type="GO" id="GO:0004065">
    <property type="term" value="F:arylsulfatase activity"/>
    <property type="evidence" value="ECO:0007669"/>
    <property type="project" value="UniProtKB-EC"/>
</dbReference>
<comment type="similarity">
    <text evidence="1">Belongs to the sulfatase family.</text>
</comment>
<dbReference type="Proteomes" id="UP000536179">
    <property type="component" value="Unassembled WGS sequence"/>
</dbReference>
<keyword evidence="3 6" id="KW-0378">Hydrolase</keyword>
<feature type="domain" description="Sulfatase N-terminal" evidence="5">
    <location>
        <begin position="1"/>
        <end position="378"/>
    </location>
</feature>
<evidence type="ECO:0000313" key="7">
    <source>
        <dbReference type="Proteomes" id="UP000536179"/>
    </source>
</evidence>
<evidence type="ECO:0000256" key="4">
    <source>
        <dbReference type="ARBA" id="ARBA00022837"/>
    </source>
</evidence>
<dbReference type="InterPro" id="IPR017850">
    <property type="entry name" value="Alkaline_phosphatase_core_sf"/>
</dbReference>
<sequence length="469" mass="54041">MADDMGFSDIGCYGGEIDTPNLDALAARGMRFRNFYNNAKCEMTRASLLTGRWWHHVGASPTVHYSAPTYGERMRDAGYRTLMVGKWHAGQTPYQRGFDRHYGLTDGCCNYWNPGHAREGEPEPAKKRVRRWAIDEKEFYPYQPPTDDFYTTDAFTDYAVKYLDEYKDEDKPFLLYVAYTAPHYPLHASEEDIAKFRGRYGEIGWDELRRRRFARQLELGVLPPGTQLSPRDPNAPAWEDVPESERDLWDLRMATYAAMIDRMDRGIGRILEQIEKNGDTQNTMVFFLSDNGATDDSADRSTVAGAMPWEVTSFQTQGRGWANASNTPYRKYKTTNYEGGTRTPMIAAWPSVTEPGAITDRVGHLIDFMPTMLAAAGVTPDKELPGKPLQDALNGTSQDRPWPMFWQFNRAKAIRDHQWKLVRFGQSNWELYDLDADPTECHDLTSDHPEKVQELTRQWETWWESKEER</sequence>
<organism evidence="6 7">
    <name type="scientific">Aporhodopirellula rubra</name>
    <dbReference type="NCBI Taxonomy" id="980271"/>
    <lineage>
        <taxon>Bacteria</taxon>
        <taxon>Pseudomonadati</taxon>
        <taxon>Planctomycetota</taxon>
        <taxon>Planctomycetia</taxon>
        <taxon>Pirellulales</taxon>
        <taxon>Pirellulaceae</taxon>
        <taxon>Aporhodopirellula</taxon>
    </lineage>
</organism>
<dbReference type="PANTHER" id="PTHR42693">
    <property type="entry name" value="ARYLSULFATASE FAMILY MEMBER"/>
    <property type="match status" value="1"/>
</dbReference>
<evidence type="ECO:0000256" key="1">
    <source>
        <dbReference type="ARBA" id="ARBA00008779"/>
    </source>
</evidence>
<protein>
    <submittedName>
        <fullName evidence="6">Arylsulfatase</fullName>
        <ecNumber evidence="6">3.1.6.1</ecNumber>
    </submittedName>
</protein>
<keyword evidence="7" id="KW-1185">Reference proteome</keyword>
<comment type="caution">
    <text evidence="6">The sequence shown here is derived from an EMBL/GenBank/DDBJ whole genome shotgun (WGS) entry which is preliminary data.</text>
</comment>
<reference evidence="6 7" key="1">
    <citation type="submission" date="2020-08" db="EMBL/GenBank/DDBJ databases">
        <title>Genomic Encyclopedia of Type Strains, Phase III (KMG-III): the genomes of soil and plant-associated and newly described type strains.</title>
        <authorList>
            <person name="Whitman W."/>
        </authorList>
    </citation>
    <scope>NUCLEOTIDE SEQUENCE [LARGE SCALE GENOMIC DNA]</scope>
    <source>
        <strain evidence="6 7">CECT 8075</strain>
    </source>
</reference>
<dbReference type="Pfam" id="PF00884">
    <property type="entry name" value="Sulfatase"/>
    <property type="match status" value="1"/>
</dbReference>
<dbReference type="PANTHER" id="PTHR42693:SF33">
    <property type="entry name" value="ARYLSULFATASE"/>
    <property type="match status" value="1"/>
</dbReference>
<dbReference type="InterPro" id="IPR000917">
    <property type="entry name" value="Sulfatase_N"/>
</dbReference>
<dbReference type="Gene3D" id="3.30.1120.10">
    <property type="match status" value="1"/>
</dbReference>
<dbReference type="AlphaFoldDB" id="A0A7W5E2B9"/>
<accession>A0A7W5E2B9</accession>
<evidence type="ECO:0000256" key="3">
    <source>
        <dbReference type="ARBA" id="ARBA00022801"/>
    </source>
</evidence>
<dbReference type="EMBL" id="JACHXU010000018">
    <property type="protein sequence ID" value="MBB3208830.1"/>
    <property type="molecule type" value="Genomic_DNA"/>
</dbReference>
<dbReference type="CDD" id="cd16025">
    <property type="entry name" value="PAS_like"/>
    <property type="match status" value="1"/>
</dbReference>
<dbReference type="SUPFAM" id="SSF53649">
    <property type="entry name" value="Alkaline phosphatase-like"/>
    <property type="match status" value="1"/>
</dbReference>
<name>A0A7W5E2B9_9BACT</name>
<dbReference type="InterPro" id="IPR050738">
    <property type="entry name" value="Sulfatase"/>
</dbReference>
<keyword evidence="4" id="KW-0106">Calcium</keyword>
<dbReference type="InterPro" id="IPR024607">
    <property type="entry name" value="Sulfatase_CS"/>
</dbReference>
<proteinExistence type="inferred from homology"/>
<dbReference type="Gene3D" id="3.40.720.10">
    <property type="entry name" value="Alkaline Phosphatase, subunit A"/>
    <property type="match status" value="1"/>
</dbReference>
<keyword evidence="2" id="KW-0479">Metal-binding</keyword>
<gene>
    <name evidence="6" type="ORF">FHS27_004663</name>
</gene>
<dbReference type="GO" id="GO:0046872">
    <property type="term" value="F:metal ion binding"/>
    <property type="evidence" value="ECO:0007669"/>
    <property type="project" value="UniProtKB-KW"/>
</dbReference>
<dbReference type="EC" id="3.1.6.1" evidence="6"/>
<evidence type="ECO:0000313" key="6">
    <source>
        <dbReference type="EMBL" id="MBB3208830.1"/>
    </source>
</evidence>